<organism evidence="1 2">
    <name type="scientific">Promicromonospora vindobonensis</name>
    <dbReference type="NCBI Taxonomy" id="195748"/>
    <lineage>
        <taxon>Bacteria</taxon>
        <taxon>Bacillati</taxon>
        <taxon>Actinomycetota</taxon>
        <taxon>Actinomycetes</taxon>
        <taxon>Micrococcales</taxon>
        <taxon>Promicromonosporaceae</taxon>
        <taxon>Promicromonospora</taxon>
    </lineage>
</organism>
<reference evidence="2" key="1">
    <citation type="journal article" date="2019" name="Int. J. Syst. Evol. Microbiol.">
        <title>The Global Catalogue of Microorganisms (GCM) 10K type strain sequencing project: providing services to taxonomists for standard genome sequencing and annotation.</title>
        <authorList>
            <consortium name="The Broad Institute Genomics Platform"/>
            <consortium name="The Broad Institute Genome Sequencing Center for Infectious Disease"/>
            <person name="Wu L."/>
            <person name="Ma J."/>
        </authorList>
    </citation>
    <scope>NUCLEOTIDE SEQUENCE [LARGE SCALE GENOMIC DNA]</scope>
    <source>
        <strain evidence="2">CCM 7044</strain>
    </source>
</reference>
<proteinExistence type="predicted"/>
<evidence type="ECO:0000313" key="2">
    <source>
        <dbReference type="Proteomes" id="UP001597479"/>
    </source>
</evidence>
<dbReference type="EMBL" id="JBHUOG010000002">
    <property type="protein sequence ID" value="MFD2795668.1"/>
    <property type="molecule type" value="Genomic_DNA"/>
</dbReference>
<evidence type="ECO:0000313" key="1">
    <source>
        <dbReference type="EMBL" id="MFD2795668.1"/>
    </source>
</evidence>
<protein>
    <submittedName>
        <fullName evidence="1">Uncharacterized protein</fullName>
    </submittedName>
</protein>
<name>A0ABW5VZB9_9MICO</name>
<sequence>MGRTATKHVFEARAEAKAVKKILDAACPTPHPVTPVVVIAGYSGISFAAATATAFCLA</sequence>
<dbReference type="Proteomes" id="UP001597479">
    <property type="component" value="Unassembled WGS sequence"/>
</dbReference>
<gene>
    <name evidence="1" type="ORF">ACFS27_19060</name>
</gene>
<dbReference type="RefSeq" id="WP_377185965.1">
    <property type="nucleotide sequence ID" value="NZ_JBHUOG010000002.1"/>
</dbReference>
<accession>A0ABW5VZB9</accession>
<keyword evidence="2" id="KW-1185">Reference proteome</keyword>
<comment type="caution">
    <text evidence="1">The sequence shown here is derived from an EMBL/GenBank/DDBJ whole genome shotgun (WGS) entry which is preliminary data.</text>
</comment>